<dbReference type="Pfam" id="PF13466">
    <property type="entry name" value="STAS_2"/>
    <property type="match status" value="1"/>
</dbReference>
<dbReference type="AlphaFoldDB" id="A0A372FUN5"/>
<dbReference type="PANTHER" id="PTHR33495">
    <property type="entry name" value="ANTI-SIGMA FACTOR ANTAGONIST TM_1081-RELATED-RELATED"/>
    <property type="match status" value="1"/>
</dbReference>
<dbReference type="OrthoDB" id="5471473at2"/>
<dbReference type="EMBL" id="QVFU01000033">
    <property type="protein sequence ID" value="RFS44266.1"/>
    <property type="molecule type" value="Genomic_DNA"/>
</dbReference>
<reference evidence="4 5" key="1">
    <citation type="submission" date="2018-08" db="EMBL/GenBank/DDBJ databases">
        <title>Verrucosispora craniellae sp. nov., isolated from a marine sponge in the South China Sea.</title>
        <authorList>
            <person name="Li L."/>
            <person name="Lin H.W."/>
        </authorList>
    </citation>
    <scope>NUCLEOTIDE SEQUENCE [LARGE SCALE GENOMIC DNA]</scope>
    <source>
        <strain evidence="4 5">LHW63014</strain>
    </source>
</reference>
<dbReference type="PROSITE" id="PS50801">
    <property type="entry name" value="STAS"/>
    <property type="match status" value="1"/>
</dbReference>
<proteinExistence type="inferred from homology"/>
<dbReference type="PANTHER" id="PTHR33495:SF2">
    <property type="entry name" value="ANTI-SIGMA FACTOR ANTAGONIST TM_1081-RELATED"/>
    <property type="match status" value="1"/>
</dbReference>
<dbReference type="RefSeq" id="WP_117230105.1">
    <property type="nucleotide sequence ID" value="NZ_CP061725.1"/>
</dbReference>
<name>A0A372FUN5_9ACTN</name>
<protein>
    <recommendedName>
        <fullName evidence="2">Anti-sigma factor antagonist</fullName>
    </recommendedName>
</protein>
<evidence type="ECO:0000313" key="4">
    <source>
        <dbReference type="EMBL" id="RFS44266.1"/>
    </source>
</evidence>
<dbReference type="Proteomes" id="UP000262621">
    <property type="component" value="Unassembled WGS sequence"/>
</dbReference>
<dbReference type="NCBIfam" id="TIGR00377">
    <property type="entry name" value="ant_ant_sig"/>
    <property type="match status" value="1"/>
</dbReference>
<dbReference type="SUPFAM" id="SSF52091">
    <property type="entry name" value="SpoIIaa-like"/>
    <property type="match status" value="1"/>
</dbReference>
<dbReference type="GO" id="GO:0043856">
    <property type="term" value="F:anti-sigma factor antagonist activity"/>
    <property type="evidence" value="ECO:0007669"/>
    <property type="project" value="InterPro"/>
</dbReference>
<feature type="domain" description="STAS" evidence="3">
    <location>
        <begin position="18"/>
        <end position="102"/>
    </location>
</feature>
<evidence type="ECO:0000256" key="2">
    <source>
        <dbReference type="RuleBase" id="RU003749"/>
    </source>
</evidence>
<evidence type="ECO:0000313" key="5">
    <source>
        <dbReference type="Proteomes" id="UP000262621"/>
    </source>
</evidence>
<dbReference type="InterPro" id="IPR036513">
    <property type="entry name" value="STAS_dom_sf"/>
</dbReference>
<dbReference type="InterPro" id="IPR058548">
    <property type="entry name" value="MlaB-like_STAS"/>
</dbReference>
<dbReference type="Gene3D" id="3.30.750.24">
    <property type="entry name" value="STAS domain"/>
    <property type="match status" value="1"/>
</dbReference>
<evidence type="ECO:0000259" key="3">
    <source>
        <dbReference type="PROSITE" id="PS50801"/>
    </source>
</evidence>
<dbReference type="InterPro" id="IPR003658">
    <property type="entry name" value="Anti-sigma_ant"/>
</dbReference>
<comment type="similarity">
    <text evidence="1 2">Belongs to the anti-sigma-factor antagonist family.</text>
</comment>
<organism evidence="4 5">
    <name type="scientific">Micromonospora craniellae</name>
    <dbReference type="NCBI Taxonomy" id="2294034"/>
    <lineage>
        <taxon>Bacteria</taxon>
        <taxon>Bacillati</taxon>
        <taxon>Actinomycetota</taxon>
        <taxon>Actinomycetes</taxon>
        <taxon>Micromonosporales</taxon>
        <taxon>Micromonosporaceae</taxon>
        <taxon>Micromonospora</taxon>
    </lineage>
</organism>
<accession>A0A372FUN5</accession>
<dbReference type="CDD" id="cd07043">
    <property type="entry name" value="STAS_anti-anti-sigma_factors"/>
    <property type="match status" value="1"/>
</dbReference>
<keyword evidence="5" id="KW-1185">Reference proteome</keyword>
<comment type="caution">
    <text evidence="4">The sequence shown here is derived from an EMBL/GenBank/DDBJ whole genome shotgun (WGS) entry which is preliminary data.</text>
</comment>
<gene>
    <name evidence="4" type="ORF">D0Q02_23040</name>
</gene>
<evidence type="ECO:0000256" key="1">
    <source>
        <dbReference type="ARBA" id="ARBA00009013"/>
    </source>
</evidence>
<dbReference type="InterPro" id="IPR002645">
    <property type="entry name" value="STAS_dom"/>
</dbReference>
<sequence>MTFTVTYAERLGGGPTRLRLSGELDMSTAGELNAVIDRLADAGERRLLVDLTDLTFCDSTGISVFVRGDNRAAAHGGWLRVTGATGRVERVLKVTGLAEVLGYCADAVDPATTDRPGMG</sequence>